<keyword evidence="16" id="KW-1185">Reference proteome</keyword>
<name>A0ABN1LL91_9ALTE</name>
<feature type="domain" description="TonB-dependent receptor plug" evidence="14">
    <location>
        <begin position="56"/>
        <end position="166"/>
    </location>
</feature>
<organism evidence="15 16">
    <name type="scientific">Aliiglaciecola litoralis</name>
    <dbReference type="NCBI Taxonomy" id="582857"/>
    <lineage>
        <taxon>Bacteria</taxon>
        <taxon>Pseudomonadati</taxon>
        <taxon>Pseudomonadota</taxon>
        <taxon>Gammaproteobacteria</taxon>
        <taxon>Alteromonadales</taxon>
        <taxon>Alteromonadaceae</taxon>
        <taxon>Aliiglaciecola</taxon>
    </lineage>
</organism>
<protein>
    <recommendedName>
        <fullName evidence="17">TonB-dependent receptor</fullName>
    </recommendedName>
</protein>
<dbReference type="Proteomes" id="UP001500359">
    <property type="component" value="Unassembled WGS sequence"/>
</dbReference>
<evidence type="ECO:0000256" key="11">
    <source>
        <dbReference type="PROSITE-ProRule" id="PRU01360"/>
    </source>
</evidence>
<gene>
    <name evidence="15" type="ORF">GCM10009114_23650</name>
</gene>
<keyword evidence="6" id="KW-0732">Signal</keyword>
<comment type="subcellular location">
    <subcellularLocation>
        <location evidence="1 11">Cell outer membrane</location>
        <topology evidence="1 11">Multi-pass membrane protein</topology>
    </subcellularLocation>
</comment>
<keyword evidence="9" id="KW-0675">Receptor</keyword>
<dbReference type="InterPro" id="IPR012910">
    <property type="entry name" value="Plug_dom"/>
</dbReference>
<keyword evidence="7 12" id="KW-0798">TonB box</keyword>
<evidence type="ECO:0000256" key="10">
    <source>
        <dbReference type="ARBA" id="ARBA00023237"/>
    </source>
</evidence>
<evidence type="ECO:0000256" key="12">
    <source>
        <dbReference type="RuleBase" id="RU003357"/>
    </source>
</evidence>
<keyword evidence="5 11" id="KW-0812">Transmembrane</keyword>
<dbReference type="SUPFAM" id="SSF56935">
    <property type="entry name" value="Porins"/>
    <property type="match status" value="1"/>
</dbReference>
<accession>A0ABN1LL91</accession>
<dbReference type="Gene3D" id="2.40.170.20">
    <property type="entry name" value="TonB-dependent receptor, beta-barrel domain"/>
    <property type="match status" value="1"/>
</dbReference>
<dbReference type="PANTHER" id="PTHR30069">
    <property type="entry name" value="TONB-DEPENDENT OUTER MEMBRANE RECEPTOR"/>
    <property type="match status" value="1"/>
</dbReference>
<keyword evidence="8 11" id="KW-0472">Membrane</keyword>
<evidence type="ECO:0000256" key="1">
    <source>
        <dbReference type="ARBA" id="ARBA00004571"/>
    </source>
</evidence>
<dbReference type="EMBL" id="BAAAFD010000006">
    <property type="protein sequence ID" value="GAA0857522.1"/>
    <property type="molecule type" value="Genomic_DNA"/>
</dbReference>
<dbReference type="InterPro" id="IPR036942">
    <property type="entry name" value="Beta-barrel_TonB_sf"/>
</dbReference>
<evidence type="ECO:0000259" key="13">
    <source>
        <dbReference type="Pfam" id="PF00593"/>
    </source>
</evidence>
<keyword evidence="4 11" id="KW-1134">Transmembrane beta strand</keyword>
<evidence type="ECO:0000256" key="3">
    <source>
        <dbReference type="ARBA" id="ARBA00022448"/>
    </source>
</evidence>
<evidence type="ECO:0000259" key="14">
    <source>
        <dbReference type="Pfam" id="PF07715"/>
    </source>
</evidence>
<dbReference type="RefSeq" id="WP_343860209.1">
    <property type="nucleotide sequence ID" value="NZ_BAAAFD010000006.1"/>
</dbReference>
<evidence type="ECO:0000256" key="5">
    <source>
        <dbReference type="ARBA" id="ARBA00022692"/>
    </source>
</evidence>
<evidence type="ECO:0000256" key="4">
    <source>
        <dbReference type="ARBA" id="ARBA00022452"/>
    </source>
</evidence>
<dbReference type="Pfam" id="PF00593">
    <property type="entry name" value="TonB_dep_Rec_b-barrel"/>
    <property type="match status" value="1"/>
</dbReference>
<evidence type="ECO:0000313" key="16">
    <source>
        <dbReference type="Proteomes" id="UP001500359"/>
    </source>
</evidence>
<proteinExistence type="inferred from homology"/>
<dbReference type="Pfam" id="PF07715">
    <property type="entry name" value="Plug"/>
    <property type="match status" value="1"/>
</dbReference>
<dbReference type="PANTHER" id="PTHR30069:SF29">
    <property type="entry name" value="HEMOGLOBIN AND HEMOGLOBIN-HAPTOGLOBIN-BINDING PROTEIN 1-RELATED"/>
    <property type="match status" value="1"/>
</dbReference>
<dbReference type="Gene3D" id="2.170.130.10">
    <property type="entry name" value="TonB-dependent receptor, plug domain"/>
    <property type="match status" value="1"/>
</dbReference>
<comment type="caution">
    <text evidence="15">The sequence shown here is derived from an EMBL/GenBank/DDBJ whole genome shotgun (WGS) entry which is preliminary data.</text>
</comment>
<evidence type="ECO:0000256" key="2">
    <source>
        <dbReference type="ARBA" id="ARBA00008143"/>
    </source>
</evidence>
<evidence type="ECO:0000313" key="15">
    <source>
        <dbReference type="EMBL" id="GAA0857522.1"/>
    </source>
</evidence>
<evidence type="ECO:0000256" key="7">
    <source>
        <dbReference type="ARBA" id="ARBA00023077"/>
    </source>
</evidence>
<feature type="domain" description="TonB-dependent receptor-like beta-barrel" evidence="13">
    <location>
        <begin position="230"/>
        <end position="640"/>
    </location>
</feature>
<keyword evidence="10 11" id="KW-0998">Cell outer membrane</keyword>
<keyword evidence="3 11" id="KW-0813">Transport</keyword>
<reference evidence="16" key="1">
    <citation type="journal article" date="2019" name="Int. J. Syst. Evol. Microbiol.">
        <title>The Global Catalogue of Microorganisms (GCM) 10K type strain sequencing project: providing services to taxonomists for standard genome sequencing and annotation.</title>
        <authorList>
            <consortium name="The Broad Institute Genomics Platform"/>
            <consortium name="The Broad Institute Genome Sequencing Center for Infectious Disease"/>
            <person name="Wu L."/>
            <person name="Ma J."/>
        </authorList>
    </citation>
    <scope>NUCLEOTIDE SEQUENCE [LARGE SCALE GENOMIC DNA]</scope>
    <source>
        <strain evidence="16">JCM 15896</strain>
    </source>
</reference>
<evidence type="ECO:0008006" key="17">
    <source>
        <dbReference type="Google" id="ProtNLM"/>
    </source>
</evidence>
<dbReference type="InterPro" id="IPR039426">
    <property type="entry name" value="TonB-dep_rcpt-like"/>
</dbReference>
<dbReference type="InterPro" id="IPR000531">
    <property type="entry name" value="Beta-barrel_TonB"/>
</dbReference>
<comment type="similarity">
    <text evidence="2">Belongs to the TonB-dependent receptor family. Hemoglobin/haptoglobin binding protein subfamily.</text>
</comment>
<dbReference type="InterPro" id="IPR037066">
    <property type="entry name" value="Plug_dom_sf"/>
</dbReference>
<evidence type="ECO:0000256" key="9">
    <source>
        <dbReference type="ARBA" id="ARBA00023170"/>
    </source>
</evidence>
<evidence type="ECO:0000256" key="8">
    <source>
        <dbReference type="ARBA" id="ARBA00023136"/>
    </source>
</evidence>
<sequence>MVRGISILFVLFSIYICCLYSTKANANNDNDIYSLSLEELLNIPVSIATKNETSLAQSPSSVSLFTRDDIERLGLRTLGDLLTRVPGFYSMMDSVEGNLSHMVMRGHAQNYANTLLVLLNGQRINDDYTGGINYLIRYFSIRDASKIEVIRGPGSALYGSNAYSGVVNIITDSTPQISATLGSLGTSALYWSDKVSVADWELGASINFYRDQGENYHNVFDRSGLQTSTNDPKTVQQLNLTTKNDQSRIDFQYLHSKRQNYYLFRRLRDGVAEVELTHWTVYGSHQLLQNERWEVDISAGYQNATRESLSALAAGSPAPNPSPDFLFGIDLEYQSANIALDASYQFSDNVKFNLGSFLSTSEIPRSYLKSNFDIYGNEDYLGEVVTFDANDSQRTVLDMTRRIQSVYAQSEWQVTPQIAVTTGLRLDNYNDIDNALTPRLSLVHALDDNQGYKLIYAEAYRAPSLGDLYDEESGLTVGNQSLKANELTSMEAVYYWHGAQTAFTASLFASHHQHIVGRSNTDDLSFLANIGSNKARGLELQLKWQPSRHWLLQSDITRLFTNRTELAEGAEFTPSEVIAPQTYLNYEVHYTPSDWSFSLSGNWRSSVESLSKQDELLLINAHIIYRWSSNLRWQLSVKNLTDEQYFTSTYSPLGTDINNQPVQELPARGRQLNLELTFQL</sequence>
<dbReference type="PROSITE" id="PS52016">
    <property type="entry name" value="TONB_DEPENDENT_REC_3"/>
    <property type="match status" value="1"/>
</dbReference>
<evidence type="ECO:0000256" key="6">
    <source>
        <dbReference type="ARBA" id="ARBA00022729"/>
    </source>
</evidence>